<dbReference type="Gene3D" id="1.10.8.20">
    <property type="entry name" value="N-terminal domain of phosphatidylinositol transfer protein sec14p"/>
    <property type="match status" value="1"/>
</dbReference>
<dbReference type="PANTHER" id="PTHR10174">
    <property type="entry name" value="ALPHA-TOCOPHEROL TRANSFER PROTEIN-RELATED"/>
    <property type="match status" value="1"/>
</dbReference>
<evidence type="ECO:0000256" key="1">
    <source>
        <dbReference type="SAM" id="Coils"/>
    </source>
</evidence>
<accession>A0A7M5XGJ3</accession>
<dbReference type="InterPro" id="IPR011074">
    <property type="entry name" value="CRAL/TRIO_N_dom"/>
</dbReference>
<dbReference type="GO" id="GO:1902936">
    <property type="term" value="F:phosphatidylinositol bisphosphate binding"/>
    <property type="evidence" value="ECO:0007669"/>
    <property type="project" value="TreeGrafter"/>
</dbReference>
<dbReference type="CDD" id="cd00170">
    <property type="entry name" value="SEC14"/>
    <property type="match status" value="1"/>
</dbReference>
<proteinExistence type="predicted"/>
<dbReference type="SMART" id="SM00516">
    <property type="entry name" value="SEC14"/>
    <property type="match status" value="1"/>
</dbReference>
<dbReference type="InterPro" id="IPR036273">
    <property type="entry name" value="CRAL/TRIO_N_dom_sf"/>
</dbReference>
<organism evidence="3 4">
    <name type="scientific">Clytia hemisphaerica</name>
    <dbReference type="NCBI Taxonomy" id="252671"/>
    <lineage>
        <taxon>Eukaryota</taxon>
        <taxon>Metazoa</taxon>
        <taxon>Cnidaria</taxon>
        <taxon>Hydrozoa</taxon>
        <taxon>Hydroidolina</taxon>
        <taxon>Leptothecata</taxon>
        <taxon>Obeliida</taxon>
        <taxon>Clytiidae</taxon>
        <taxon>Clytia</taxon>
    </lineage>
</organism>
<dbReference type="Pfam" id="PF03765">
    <property type="entry name" value="CRAL_TRIO_N"/>
    <property type="match status" value="1"/>
</dbReference>
<name>A0A7M5XGJ3_9CNID</name>
<evidence type="ECO:0000313" key="3">
    <source>
        <dbReference type="EnsemblMetazoa" id="CLYHEMP023185.1"/>
    </source>
</evidence>
<dbReference type="AlphaFoldDB" id="A0A7M5XGJ3"/>
<dbReference type="Proteomes" id="UP000594262">
    <property type="component" value="Unplaced"/>
</dbReference>
<dbReference type="PRINTS" id="PR00180">
    <property type="entry name" value="CRETINALDHBP"/>
</dbReference>
<keyword evidence="1" id="KW-0175">Coiled coil</keyword>
<feature type="domain" description="CRAL-TRIO" evidence="2">
    <location>
        <begin position="92"/>
        <end position="253"/>
    </location>
</feature>
<dbReference type="RefSeq" id="XP_066924989.1">
    <property type="nucleotide sequence ID" value="XM_067068888.1"/>
</dbReference>
<evidence type="ECO:0000259" key="2">
    <source>
        <dbReference type="PROSITE" id="PS50191"/>
    </source>
</evidence>
<dbReference type="GeneID" id="136812396"/>
<dbReference type="EnsemblMetazoa" id="CLYHEMT023185.1">
    <property type="protein sequence ID" value="CLYHEMP023185.1"/>
    <property type="gene ID" value="CLYHEMG023185"/>
</dbReference>
<dbReference type="SUPFAM" id="SSF52087">
    <property type="entry name" value="CRAL/TRIO domain"/>
    <property type="match status" value="1"/>
</dbReference>
<dbReference type="Pfam" id="PF00650">
    <property type="entry name" value="CRAL_TRIO"/>
    <property type="match status" value="1"/>
</dbReference>
<dbReference type="GO" id="GO:0016020">
    <property type="term" value="C:membrane"/>
    <property type="evidence" value="ECO:0007669"/>
    <property type="project" value="TreeGrafter"/>
</dbReference>
<protein>
    <recommendedName>
        <fullName evidence="2">CRAL-TRIO domain-containing protein</fullName>
    </recommendedName>
</protein>
<dbReference type="Gene3D" id="1.20.5.1200">
    <property type="entry name" value="Alpha-tocopherol transfer"/>
    <property type="match status" value="1"/>
</dbReference>
<dbReference type="SUPFAM" id="SSF46938">
    <property type="entry name" value="CRAL/TRIO N-terminal domain"/>
    <property type="match status" value="1"/>
</dbReference>
<dbReference type="InterPro" id="IPR001251">
    <property type="entry name" value="CRAL-TRIO_dom"/>
</dbReference>
<dbReference type="SMART" id="SM01100">
    <property type="entry name" value="CRAL_TRIO_N"/>
    <property type="match status" value="1"/>
</dbReference>
<sequence length="282" mass="33463">MNQIENQEDCFKVALKELNENIDTRSLDIEAIRDRIKLRPDILINRDDDEFLVRFLRARKYNKDKAFELLCNYCQFRRKHQMFFKSLKVSCLRPVFEDGLPMVSPVRDQLGRSVIFLFSGNWNTSLYTFEDILRALLLTVEYLIESERTQMFGVTLVIDFTGWKLGDTKLINKQHLLDAVNVFQNCFPARFKGIHLINQPWYVRVMLTLIKPSLKIKAQNRIYYHGKDMFALQKYIKPEALPIELGGDMNIPDKSWLYNALLERELKKEQNRGKKHRKNFAY</sequence>
<keyword evidence="4" id="KW-1185">Reference proteome</keyword>
<dbReference type="Gene3D" id="3.40.525.10">
    <property type="entry name" value="CRAL-TRIO lipid binding domain"/>
    <property type="match status" value="1"/>
</dbReference>
<dbReference type="PANTHER" id="PTHR10174:SF208">
    <property type="entry name" value="CRAL-TRIO DOMAIN-CONTAINING PROTEIN DDB_G0278031"/>
    <property type="match status" value="1"/>
</dbReference>
<feature type="coiled-coil region" evidence="1">
    <location>
        <begin position="1"/>
        <end position="35"/>
    </location>
</feature>
<dbReference type="InterPro" id="IPR036865">
    <property type="entry name" value="CRAL-TRIO_dom_sf"/>
</dbReference>
<dbReference type="PROSITE" id="PS50191">
    <property type="entry name" value="CRAL_TRIO"/>
    <property type="match status" value="1"/>
</dbReference>
<evidence type="ECO:0000313" key="4">
    <source>
        <dbReference type="Proteomes" id="UP000594262"/>
    </source>
</evidence>
<dbReference type="OrthoDB" id="7837562at2759"/>
<reference evidence="3" key="1">
    <citation type="submission" date="2021-01" db="UniProtKB">
        <authorList>
            <consortium name="EnsemblMetazoa"/>
        </authorList>
    </citation>
    <scope>IDENTIFICATION</scope>
</reference>